<evidence type="ECO:0000313" key="2">
    <source>
        <dbReference type="Proteomes" id="UP000466024"/>
    </source>
</evidence>
<sequence length="99" mass="11443">MTEKAEFVYRVNYEMETSHGQSEPLRILKRTDHLLYKLAEPPVIPRQGEYVAFKDDLLSTDIEWLKVKNVFHGITPGPLGDLQHHWVTVLLTADESIPE</sequence>
<name>A0A640WA71_9GAMM</name>
<organism evidence="1 2">
    <name type="scientific">Salinicola corii</name>
    <dbReference type="NCBI Taxonomy" id="2606937"/>
    <lineage>
        <taxon>Bacteria</taxon>
        <taxon>Pseudomonadati</taxon>
        <taxon>Pseudomonadota</taxon>
        <taxon>Gammaproteobacteria</taxon>
        <taxon>Oceanospirillales</taxon>
        <taxon>Halomonadaceae</taxon>
        <taxon>Salinicola</taxon>
    </lineage>
</organism>
<reference evidence="1 2" key="1">
    <citation type="submission" date="2019-08" db="EMBL/GenBank/DDBJ databases">
        <title>Bioinformatics analysis of the strain L3 and L5.</title>
        <authorList>
            <person name="Li X."/>
        </authorList>
    </citation>
    <scope>NUCLEOTIDE SEQUENCE [LARGE SCALE GENOMIC DNA]</scope>
    <source>
        <strain evidence="1 2">L3</strain>
    </source>
</reference>
<evidence type="ECO:0000313" key="1">
    <source>
        <dbReference type="EMBL" id="KAA0016988.1"/>
    </source>
</evidence>
<proteinExistence type="predicted"/>
<comment type="caution">
    <text evidence="1">The sequence shown here is derived from an EMBL/GenBank/DDBJ whole genome shotgun (WGS) entry which is preliminary data.</text>
</comment>
<dbReference type="Proteomes" id="UP000466024">
    <property type="component" value="Unassembled WGS sequence"/>
</dbReference>
<keyword evidence="2" id="KW-1185">Reference proteome</keyword>
<dbReference type="RefSeq" id="WP_149436399.1">
    <property type="nucleotide sequence ID" value="NZ_VTPX01000009.1"/>
</dbReference>
<dbReference type="EMBL" id="VTPX01000009">
    <property type="protein sequence ID" value="KAA0016988.1"/>
    <property type="molecule type" value="Genomic_DNA"/>
</dbReference>
<accession>A0A640WA71</accession>
<protein>
    <submittedName>
        <fullName evidence="1">Uncharacterized protein</fullName>
    </submittedName>
</protein>
<dbReference type="AlphaFoldDB" id="A0A640WA71"/>
<gene>
    <name evidence="1" type="ORF">F0A16_15975</name>
</gene>